<dbReference type="PANTHER" id="PTHR47756">
    <property type="entry name" value="BLL6612 PROTEIN-RELATED"/>
    <property type="match status" value="1"/>
</dbReference>
<keyword evidence="3" id="KW-0731">Sigma factor</keyword>
<dbReference type="InterPro" id="IPR013324">
    <property type="entry name" value="RNA_pol_sigma_r3/r4-like"/>
</dbReference>
<dbReference type="EMBL" id="CP139779">
    <property type="protein sequence ID" value="WQB70482.1"/>
    <property type="molecule type" value="Genomic_DNA"/>
</dbReference>
<keyword evidence="2" id="KW-0805">Transcription regulation</keyword>
<evidence type="ECO:0000256" key="3">
    <source>
        <dbReference type="ARBA" id="ARBA00023082"/>
    </source>
</evidence>
<name>A0ABZ0VA39_9MICO</name>
<protein>
    <submittedName>
        <fullName evidence="8">Sigma-70 family RNA polymerase sigma factor</fullName>
    </submittedName>
</protein>
<dbReference type="PANTHER" id="PTHR47756:SF2">
    <property type="entry name" value="BLL6612 PROTEIN"/>
    <property type="match status" value="1"/>
</dbReference>
<dbReference type="SUPFAM" id="SSF88946">
    <property type="entry name" value="Sigma2 domain of RNA polymerase sigma factors"/>
    <property type="match status" value="1"/>
</dbReference>
<keyword evidence="9" id="KW-1185">Reference proteome</keyword>
<dbReference type="SUPFAM" id="SSF88659">
    <property type="entry name" value="Sigma3 and sigma4 domains of RNA polymerase sigma factors"/>
    <property type="match status" value="1"/>
</dbReference>
<dbReference type="InterPro" id="IPR014284">
    <property type="entry name" value="RNA_pol_sigma-70_dom"/>
</dbReference>
<dbReference type="InterPro" id="IPR007627">
    <property type="entry name" value="RNA_pol_sigma70_r2"/>
</dbReference>
<dbReference type="InterPro" id="IPR036388">
    <property type="entry name" value="WH-like_DNA-bd_sf"/>
</dbReference>
<dbReference type="InterPro" id="IPR046531">
    <property type="entry name" value="DUF6596"/>
</dbReference>
<evidence type="ECO:0000313" key="8">
    <source>
        <dbReference type="EMBL" id="WQB70482.1"/>
    </source>
</evidence>
<feature type="domain" description="DUF6596" evidence="7">
    <location>
        <begin position="171"/>
        <end position="275"/>
    </location>
</feature>
<comment type="similarity">
    <text evidence="1">Belongs to the sigma-70 factor family. ECF subfamily.</text>
</comment>
<proteinExistence type="inferred from homology"/>
<dbReference type="NCBIfam" id="TIGR02937">
    <property type="entry name" value="sigma70-ECF"/>
    <property type="match status" value="1"/>
</dbReference>
<evidence type="ECO:0000259" key="5">
    <source>
        <dbReference type="Pfam" id="PF04542"/>
    </source>
</evidence>
<organism evidence="8 9">
    <name type="scientific">Microbacterium invictum</name>
    <dbReference type="NCBI Taxonomy" id="515415"/>
    <lineage>
        <taxon>Bacteria</taxon>
        <taxon>Bacillati</taxon>
        <taxon>Actinomycetota</taxon>
        <taxon>Actinomycetes</taxon>
        <taxon>Micrococcales</taxon>
        <taxon>Microbacteriaceae</taxon>
        <taxon>Microbacterium</taxon>
    </lineage>
</organism>
<evidence type="ECO:0000259" key="6">
    <source>
        <dbReference type="Pfam" id="PF08281"/>
    </source>
</evidence>
<sequence>MKPSPLGALTAAVRSAAPRALAVMVRRTGSFDDAEDAVQEALLAAWAQWPREGIPDHPAAWLVSVASRRYVDAVRSDAARRAREERSAREEPGGDAVQADDTLRLFLLCCHPTLSPASQMALTLRCVGGLTTREIARGLLAAESAVAQRISRAKAALRGVPLESAGALADRVPVLLDVLSLIHTEAHSAVEGEDITRPLLSAEALRLARLLLSLARPDDPWRPEAMGLVALMLLTDARAPARVDADGVLVPLALQDRSLWRADLIAEGAALLTDALTRERAGRYQVRAAIAAVHDEAVTADDTDWRQILGLYEVLRRLDPGPVSELGRAVAVGEVIGPAAGLQIVAAWEGQASPLRVAAVRAHLLDRADRAAEAGREYELAARLTRNGAERRWFLRKAGELHH</sequence>
<dbReference type="Gene3D" id="1.10.10.10">
    <property type="entry name" value="Winged helix-like DNA-binding domain superfamily/Winged helix DNA-binding domain"/>
    <property type="match status" value="1"/>
</dbReference>
<dbReference type="Pfam" id="PF20239">
    <property type="entry name" value="DUF6596"/>
    <property type="match status" value="1"/>
</dbReference>
<accession>A0ABZ0VA39</accession>
<dbReference type="Pfam" id="PF08281">
    <property type="entry name" value="Sigma70_r4_2"/>
    <property type="match status" value="1"/>
</dbReference>
<evidence type="ECO:0000256" key="2">
    <source>
        <dbReference type="ARBA" id="ARBA00023015"/>
    </source>
</evidence>
<evidence type="ECO:0000256" key="1">
    <source>
        <dbReference type="ARBA" id="ARBA00010641"/>
    </source>
</evidence>
<reference evidence="8 9" key="1">
    <citation type="submission" date="2023-06" db="EMBL/GenBank/DDBJ databases">
        <title>Rock-solubilizing bacteria, Microbacterium invictum, promotes re-establishment of vegetation in rocky wasteland by accelerating rock bio-weathering and reshaping soil bacterial community.</title>
        <authorList>
            <person name="Liu C."/>
        </authorList>
    </citation>
    <scope>NUCLEOTIDE SEQUENCE [LARGE SCALE GENOMIC DNA]</scope>
    <source>
        <strain evidence="8 9">X-18</strain>
    </source>
</reference>
<dbReference type="Pfam" id="PF04542">
    <property type="entry name" value="Sigma70_r2"/>
    <property type="match status" value="1"/>
</dbReference>
<dbReference type="InterPro" id="IPR013325">
    <property type="entry name" value="RNA_pol_sigma_r2"/>
</dbReference>
<dbReference type="RefSeq" id="WP_322410624.1">
    <property type="nucleotide sequence ID" value="NZ_CP139779.1"/>
</dbReference>
<feature type="domain" description="RNA polymerase sigma-70 region 2" evidence="5">
    <location>
        <begin position="13"/>
        <end position="78"/>
    </location>
</feature>
<evidence type="ECO:0000313" key="9">
    <source>
        <dbReference type="Proteomes" id="UP001324533"/>
    </source>
</evidence>
<feature type="domain" description="RNA polymerase sigma factor 70 region 4 type 2" evidence="6">
    <location>
        <begin position="107"/>
        <end position="157"/>
    </location>
</feature>
<keyword evidence="4" id="KW-0804">Transcription</keyword>
<dbReference type="Proteomes" id="UP001324533">
    <property type="component" value="Chromosome"/>
</dbReference>
<gene>
    <name evidence="8" type="ORF">T9R20_00545</name>
</gene>
<evidence type="ECO:0000256" key="4">
    <source>
        <dbReference type="ARBA" id="ARBA00023163"/>
    </source>
</evidence>
<dbReference type="InterPro" id="IPR013249">
    <property type="entry name" value="RNA_pol_sigma70_r4_t2"/>
</dbReference>
<evidence type="ECO:0000259" key="7">
    <source>
        <dbReference type="Pfam" id="PF20239"/>
    </source>
</evidence>
<dbReference type="Gene3D" id="1.10.1740.10">
    <property type="match status" value="1"/>
</dbReference>